<protein>
    <recommendedName>
        <fullName evidence="11">Polypeptide N-acetylgalactosaminyltransferase</fullName>
        <ecNumber evidence="11">2.4.1.-</ecNumber>
    </recommendedName>
    <alternativeName>
        <fullName evidence="11">Protein-UDP acetylgalactosaminyltransferase</fullName>
    </alternativeName>
</protein>
<evidence type="ECO:0000256" key="7">
    <source>
        <dbReference type="ARBA" id="ARBA00022734"/>
    </source>
</evidence>
<evidence type="ECO:0000256" key="1">
    <source>
        <dbReference type="ARBA" id="ARBA00001936"/>
    </source>
</evidence>
<evidence type="ECO:0000256" key="6">
    <source>
        <dbReference type="ARBA" id="ARBA00022723"/>
    </source>
</evidence>
<feature type="region of interest" description="Disordered" evidence="12">
    <location>
        <begin position="51"/>
        <end position="72"/>
    </location>
</feature>
<evidence type="ECO:0000313" key="15">
    <source>
        <dbReference type="Proteomes" id="UP000676336"/>
    </source>
</evidence>
<keyword evidence="6" id="KW-0479">Metal-binding</keyword>
<evidence type="ECO:0000256" key="5">
    <source>
        <dbReference type="ARBA" id="ARBA00022679"/>
    </source>
</evidence>
<keyword evidence="5 11" id="KW-0808">Transferase</keyword>
<dbReference type="PANTHER" id="PTHR11675:SF68">
    <property type="entry name" value="N-ACETYLGALACTOSAMINYLTRANSFERASE 7"/>
    <property type="match status" value="1"/>
</dbReference>
<proteinExistence type="inferred from homology"/>
<comment type="caution">
    <text evidence="14">The sequence shown here is derived from an EMBL/GenBank/DDBJ whole genome shotgun (WGS) entry which is preliminary data.</text>
</comment>
<evidence type="ECO:0000256" key="10">
    <source>
        <dbReference type="ARBA" id="ARBA00023211"/>
    </source>
</evidence>
<dbReference type="SMART" id="SM00458">
    <property type="entry name" value="RICIN"/>
    <property type="match status" value="1"/>
</dbReference>
<keyword evidence="8 11" id="KW-0333">Golgi apparatus</keyword>
<dbReference type="InterPro" id="IPR029044">
    <property type="entry name" value="Nucleotide-diphossugar_trans"/>
</dbReference>
<evidence type="ECO:0000256" key="9">
    <source>
        <dbReference type="ARBA" id="ARBA00023157"/>
    </source>
</evidence>
<dbReference type="Gene3D" id="3.90.550.10">
    <property type="entry name" value="Spore Coat Polysaccharide Biosynthesis Protein SpsA, Chain A"/>
    <property type="match status" value="2"/>
</dbReference>
<comment type="cofactor">
    <cofactor evidence="1 11">
        <name>Mn(2+)</name>
        <dbReference type="ChEBI" id="CHEBI:29035"/>
    </cofactor>
</comment>
<reference evidence="14" key="1">
    <citation type="submission" date="2021-02" db="EMBL/GenBank/DDBJ databases">
        <authorList>
            <person name="Nowell W R."/>
        </authorList>
    </citation>
    <scope>NUCLEOTIDE SEQUENCE</scope>
</reference>
<name>A0A8S2NIX8_9BILA</name>
<feature type="domain" description="Ricin B lectin" evidence="13">
    <location>
        <begin position="402"/>
        <end position="524"/>
    </location>
</feature>
<evidence type="ECO:0000256" key="11">
    <source>
        <dbReference type="RuleBase" id="RU361242"/>
    </source>
</evidence>
<gene>
    <name evidence="14" type="ORF">SMN809_LOCUS12081</name>
</gene>
<keyword evidence="9 11" id="KW-1015">Disulfide bond</keyword>
<comment type="subcellular location">
    <subcellularLocation>
        <location evidence="2 11">Golgi apparatus membrane</location>
        <topology evidence="2 11">Single-pass type II membrane protein</topology>
    </subcellularLocation>
</comment>
<evidence type="ECO:0000313" key="14">
    <source>
        <dbReference type="EMBL" id="CAF4003727.1"/>
    </source>
</evidence>
<feature type="non-terminal residue" evidence="14">
    <location>
        <position position="1"/>
    </location>
</feature>
<dbReference type="SUPFAM" id="SSF50370">
    <property type="entry name" value="Ricin B-like lectins"/>
    <property type="match status" value="1"/>
</dbReference>
<evidence type="ECO:0000259" key="13">
    <source>
        <dbReference type="SMART" id="SM00458"/>
    </source>
</evidence>
<dbReference type="GO" id="GO:0004653">
    <property type="term" value="F:polypeptide N-acetylgalactosaminyltransferase activity"/>
    <property type="evidence" value="ECO:0007669"/>
    <property type="project" value="TreeGrafter"/>
</dbReference>
<keyword evidence="7 11" id="KW-0430">Lectin</keyword>
<evidence type="ECO:0000256" key="3">
    <source>
        <dbReference type="ARBA" id="ARBA00004922"/>
    </source>
</evidence>
<dbReference type="GO" id="GO:0000139">
    <property type="term" value="C:Golgi membrane"/>
    <property type="evidence" value="ECO:0007669"/>
    <property type="project" value="UniProtKB-SubCell"/>
</dbReference>
<accession>A0A8S2NIX8</accession>
<dbReference type="GO" id="GO:0006493">
    <property type="term" value="P:protein O-linked glycosylation"/>
    <property type="evidence" value="ECO:0007669"/>
    <property type="project" value="TreeGrafter"/>
</dbReference>
<evidence type="ECO:0000256" key="2">
    <source>
        <dbReference type="ARBA" id="ARBA00004323"/>
    </source>
</evidence>
<dbReference type="InterPro" id="IPR001173">
    <property type="entry name" value="Glyco_trans_2-like"/>
</dbReference>
<dbReference type="EC" id="2.4.1.-" evidence="11"/>
<keyword evidence="4 11" id="KW-0328">Glycosyltransferase</keyword>
<evidence type="ECO:0000256" key="12">
    <source>
        <dbReference type="SAM" id="MobiDB-lite"/>
    </source>
</evidence>
<dbReference type="AlphaFoldDB" id="A0A8S2NIX8"/>
<dbReference type="Pfam" id="PF00652">
    <property type="entry name" value="Ricin_B_lectin"/>
    <property type="match status" value="1"/>
</dbReference>
<dbReference type="Proteomes" id="UP000676336">
    <property type="component" value="Unassembled WGS sequence"/>
</dbReference>
<comment type="pathway">
    <text evidence="3 11">Protein modification; protein glycosylation.</text>
</comment>
<evidence type="ECO:0000256" key="8">
    <source>
        <dbReference type="ARBA" id="ARBA00023034"/>
    </source>
</evidence>
<dbReference type="SUPFAM" id="SSF53448">
    <property type="entry name" value="Nucleotide-diphospho-sugar transferases"/>
    <property type="match status" value="1"/>
</dbReference>
<dbReference type="InterPro" id="IPR000772">
    <property type="entry name" value="Ricin_B_lectin"/>
</dbReference>
<dbReference type="Pfam" id="PF00535">
    <property type="entry name" value="Glycos_transf_2"/>
    <property type="match status" value="1"/>
</dbReference>
<keyword evidence="10 11" id="KW-0464">Manganese</keyword>
<organism evidence="14 15">
    <name type="scientific">Rotaria magnacalcarata</name>
    <dbReference type="NCBI Taxonomy" id="392030"/>
    <lineage>
        <taxon>Eukaryota</taxon>
        <taxon>Metazoa</taxon>
        <taxon>Spiralia</taxon>
        <taxon>Gnathifera</taxon>
        <taxon>Rotifera</taxon>
        <taxon>Eurotatoria</taxon>
        <taxon>Bdelloidea</taxon>
        <taxon>Philodinida</taxon>
        <taxon>Philodinidae</taxon>
        <taxon>Rotaria</taxon>
    </lineage>
</organism>
<dbReference type="Gene3D" id="2.80.10.50">
    <property type="match status" value="1"/>
</dbReference>
<dbReference type="PANTHER" id="PTHR11675">
    <property type="entry name" value="N-ACETYLGALACTOSAMINYLTRANSFERASE"/>
    <property type="match status" value="1"/>
</dbReference>
<dbReference type="EMBL" id="CAJOBI010004499">
    <property type="protein sequence ID" value="CAF4003727.1"/>
    <property type="molecule type" value="Genomic_DNA"/>
</dbReference>
<dbReference type="GO" id="GO:0046872">
    <property type="term" value="F:metal ion binding"/>
    <property type="evidence" value="ECO:0007669"/>
    <property type="project" value="UniProtKB-KW"/>
</dbReference>
<evidence type="ECO:0000256" key="4">
    <source>
        <dbReference type="ARBA" id="ARBA00022676"/>
    </source>
</evidence>
<dbReference type="InterPro" id="IPR035992">
    <property type="entry name" value="Ricin_B-like_lectins"/>
</dbReference>
<dbReference type="PROSITE" id="PS50231">
    <property type="entry name" value="RICIN_B_LECTIN"/>
    <property type="match status" value="1"/>
</dbReference>
<sequence length="616" mass="70919">MLKGRLWRLLICFFLLYLIALLFFLRYFNSDENETTTVSQKRHARVIVDDNQEQNNNHHHVAERQAENNKPSNIELENKQNSRSSLEPVMQYGVLGNYEMKSIGKPSGPGENGEGVQLNGEDVKRGEESVAEYGFNEVASEKISLDRRARDTRVGLIEARVVGARVAEGDVIVILDAHCECVTNWLPPLLTRIALNPKTLAVPIVDGIEWNTLRHNTAYGGTLFRGIWEWGFLYKETQLPQRERSQMKYQTEPYKSPTHAGGLLAIDKKWFFELGGYDPNIKIWGGEQYELSFKVWMCGGQLEWVTCSHVGHIYRGPRRRSMHPRGGNIHQSHINHLRVAEIWMDEYKEYYLRRQPNQAHLEIGDTSEYKALRKRLNCSSFKWFMDNVAYEMAEKYPLPPANNVWGEMRNDQYQQWCADTLDNQFGRPVGISGCHHQGGNQLFRINVEGEWSSGEHCFISEGKSIVARHCVQMGQWVPKGEWTYDNNTRQIRSTKVYKCVATDEKTLFLDNCDEKSLTQKWTWKETYVVKMLQLLAKRACITNRQTFNFSKSIVRNSYYLVIPELPPTVEGSDAVFHSESFPSFEHASSQAVVSGGLRLCSQIDTAIQQHIEKLAH</sequence>
<dbReference type="GO" id="GO:0030246">
    <property type="term" value="F:carbohydrate binding"/>
    <property type="evidence" value="ECO:0007669"/>
    <property type="project" value="UniProtKB-KW"/>
</dbReference>
<comment type="similarity">
    <text evidence="11">Belongs to the glycosyltransferase 2 family. GalNAc-T subfamily.</text>
</comment>